<keyword evidence="1" id="KW-1133">Transmembrane helix</keyword>
<feature type="non-terminal residue" evidence="2">
    <location>
        <position position="1"/>
    </location>
</feature>
<feature type="transmembrane region" description="Helical" evidence="1">
    <location>
        <begin position="22"/>
        <end position="47"/>
    </location>
</feature>
<sequence length="170" mass="18619">VHLSGTDDARPIREENYGPCCVALVGLARAIIAICGNGSAVILVGALRRKEERKEGIRVDPLAGQDISEIAIITGGTDHKSRSTVVGRRDGLPTDAYRYYTQALCRGRRGGTSEEGKRREEDSTMDMSEDCWDHVGLLQEVSAAEPPPPLPASDFLIHHQEVRALFFHLL</sequence>
<protein>
    <submittedName>
        <fullName evidence="2">Uncharacterized protein</fullName>
    </submittedName>
</protein>
<keyword evidence="3" id="KW-1185">Reference proteome</keyword>
<reference evidence="2 3" key="1">
    <citation type="submission" date="2015-09" db="EMBL/GenBank/DDBJ databases">
        <title>Atta colombica WGS genome.</title>
        <authorList>
            <person name="Nygaard S."/>
            <person name="Hu H."/>
            <person name="Boomsma J."/>
            <person name="Zhang G."/>
        </authorList>
    </citation>
    <scope>NUCLEOTIDE SEQUENCE [LARGE SCALE GENOMIC DNA]</scope>
    <source>
        <strain evidence="2">Treedump-2</strain>
        <tissue evidence="2">Whole body</tissue>
    </source>
</reference>
<dbReference type="AlphaFoldDB" id="A0A195B417"/>
<evidence type="ECO:0000256" key="1">
    <source>
        <dbReference type="SAM" id="Phobius"/>
    </source>
</evidence>
<gene>
    <name evidence="2" type="ORF">ALC53_10399</name>
</gene>
<dbReference type="Proteomes" id="UP000078540">
    <property type="component" value="Unassembled WGS sequence"/>
</dbReference>
<organism evidence="2 3">
    <name type="scientific">Atta colombica</name>
    <dbReference type="NCBI Taxonomy" id="520822"/>
    <lineage>
        <taxon>Eukaryota</taxon>
        <taxon>Metazoa</taxon>
        <taxon>Ecdysozoa</taxon>
        <taxon>Arthropoda</taxon>
        <taxon>Hexapoda</taxon>
        <taxon>Insecta</taxon>
        <taxon>Pterygota</taxon>
        <taxon>Neoptera</taxon>
        <taxon>Endopterygota</taxon>
        <taxon>Hymenoptera</taxon>
        <taxon>Apocrita</taxon>
        <taxon>Aculeata</taxon>
        <taxon>Formicoidea</taxon>
        <taxon>Formicidae</taxon>
        <taxon>Myrmicinae</taxon>
        <taxon>Atta</taxon>
    </lineage>
</organism>
<dbReference type="EMBL" id="KQ976618">
    <property type="protein sequence ID" value="KYM79233.1"/>
    <property type="molecule type" value="Genomic_DNA"/>
</dbReference>
<evidence type="ECO:0000313" key="3">
    <source>
        <dbReference type="Proteomes" id="UP000078540"/>
    </source>
</evidence>
<keyword evidence="1" id="KW-0812">Transmembrane</keyword>
<evidence type="ECO:0000313" key="2">
    <source>
        <dbReference type="EMBL" id="KYM79233.1"/>
    </source>
</evidence>
<keyword evidence="1" id="KW-0472">Membrane</keyword>
<proteinExistence type="predicted"/>
<accession>A0A195B417</accession>
<name>A0A195B417_9HYME</name>